<dbReference type="AlphaFoldDB" id="A0A6N0JVR8"/>
<gene>
    <name evidence="4" type="ORF">FOC81_29645</name>
</gene>
<keyword evidence="1" id="KW-0547">Nucleotide-binding</keyword>
<proteinExistence type="predicted"/>
<sequence>MAHTPPASARMPAASDTFPALLFTHAKVRGSRPAIREKDLGIWQTLTWSEVAEHVRHVAHGLAALGIRPGMHVAVVGENRPRLYMAMMAAQSLGAIPVPLYQDAVAQEMVYVLQDAEISVAIVEDQEQVDKMLEIGEQCPALKRVVFDDPRGLRHYTDAMLMSYESLESLGAEYAAQHPGFLDAAIAAVQPQDPAAMFYTSGTTGKPKGVVLTHHALIDRARAVSELEKLTDQEDVLAYLPPAWIGQNMFSYTQLLVTGFTVNHPESPDTVSIDMRDIGPTYYFAPPRVLEGLLTHVMIRMEDAGFIKRKLFASCMKLARRVGTRILDGESVNAWDRLRYALGNALIYGPLRNALGMSRVRVAYTAGEAIGPDLFVFYRSIGINLKQLYGSTETSVFVCVQPDGQVRDDTVGPPVDGVEIRVAENGEILVKSPGLFKEYYRNPEATAEARSADGWFHTGDAGYLDTDGQLKIIDRAKDVGKLANGSLFAPKYIENKLKFFQHIKEAVAFGADRDDVCAFINIDLEAVGNWAERRGMPYAGYTDLASKDEVYQLIAECVEQVNADLATDPKLSASQISRFLILHKELDPDDDELTRTRKVRRAFIAQKYGVLIDALYSGKPSQFIETEVKFEDGRTGKISADLKIRPVKTFPAITARAA</sequence>
<dbReference type="GO" id="GO:0005524">
    <property type="term" value="F:ATP binding"/>
    <property type="evidence" value="ECO:0007669"/>
    <property type="project" value="UniProtKB-KW"/>
</dbReference>
<dbReference type="Gene3D" id="3.40.50.12780">
    <property type="entry name" value="N-terminal domain of ligase-like"/>
    <property type="match status" value="1"/>
</dbReference>
<keyword evidence="2" id="KW-0067">ATP-binding</keyword>
<dbReference type="Pfam" id="PF00501">
    <property type="entry name" value="AMP-binding"/>
    <property type="match status" value="1"/>
</dbReference>
<name>A0A6N0JVR8_ACHDE</name>
<evidence type="ECO:0000259" key="3">
    <source>
        <dbReference type="Pfam" id="PF00501"/>
    </source>
</evidence>
<dbReference type="InterPro" id="IPR000873">
    <property type="entry name" value="AMP-dep_synth/lig_dom"/>
</dbReference>
<dbReference type="GO" id="GO:0016020">
    <property type="term" value="C:membrane"/>
    <property type="evidence" value="ECO:0007669"/>
    <property type="project" value="TreeGrafter"/>
</dbReference>
<organism evidence="4 5">
    <name type="scientific">Achromobacter denitrificans</name>
    <name type="common">Alcaligenes denitrificans</name>
    <dbReference type="NCBI Taxonomy" id="32002"/>
    <lineage>
        <taxon>Bacteria</taxon>
        <taxon>Pseudomonadati</taxon>
        <taxon>Pseudomonadota</taxon>
        <taxon>Betaproteobacteria</taxon>
        <taxon>Burkholderiales</taxon>
        <taxon>Alcaligenaceae</taxon>
        <taxon>Achromobacter</taxon>
    </lineage>
</organism>
<dbReference type="SUPFAM" id="SSF56801">
    <property type="entry name" value="Acetyl-CoA synthetase-like"/>
    <property type="match status" value="1"/>
</dbReference>
<dbReference type="PANTHER" id="PTHR43272">
    <property type="entry name" value="LONG-CHAIN-FATTY-ACID--COA LIGASE"/>
    <property type="match status" value="1"/>
</dbReference>
<protein>
    <submittedName>
        <fullName evidence="4">AMP-binding protein</fullName>
    </submittedName>
</protein>
<reference evidence="4 5" key="1">
    <citation type="submission" date="2020-05" db="EMBL/GenBank/DDBJ databases">
        <title>FDA dAtabase for Regulatory Grade micrObial Sequences (FDA-ARGOS): Supporting development and validation of Infectious Disease Dx tests.</title>
        <authorList>
            <person name="Sproer C."/>
            <person name="Gronow S."/>
            <person name="Severitt S."/>
            <person name="Schroder I."/>
            <person name="Tallon L."/>
            <person name="Sadzewicz L."/>
            <person name="Zhao X."/>
            <person name="Vavikolanu K."/>
            <person name="Mehta A."/>
            <person name="Aluvathingal J."/>
            <person name="Nadendla S."/>
            <person name="Myers T."/>
            <person name="Yan Y."/>
            <person name="Sichtig H."/>
        </authorList>
    </citation>
    <scope>NUCLEOTIDE SEQUENCE [LARGE SCALE GENOMIC DNA]</scope>
    <source>
        <strain evidence="4 5">FDAARGOS_787</strain>
    </source>
</reference>
<dbReference type="InterPro" id="IPR042099">
    <property type="entry name" value="ANL_N_sf"/>
</dbReference>
<dbReference type="RefSeq" id="WP_174717321.1">
    <property type="nucleotide sequence ID" value="NZ_CP054569.1"/>
</dbReference>
<dbReference type="Pfam" id="PF23562">
    <property type="entry name" value="AMP-binding_C_3"/>
    <property type="match status" value="1"/>
</dbReference>
<evidence type="ECO:0000256" key="1">
    <source>
        <dbReference type="ARBA" id="ARBA00022741"/>
    </source>
</evidence>
<evidence type="ECO:0000313" key="5">
    <source>
        <dbReference type="Proteomes" id="UP000509782"/>
    </source>
</evidence>
<dbReference type="InterPro" id="IPR020845">
    <property type="entry name" value="AMP-binding_CS"/>
</dbReference>
<dbReference type="GO" id="GO:0004467">
    <property type="term" value="F:long-chain fatty acid-CoA ligase activity"/>
    <property type="evidence" value="ECO:0007669"/>
    <property type="project" value="TreeGrafter"/>
</dbReference>
<dbReference type="EMBL" id="CP054569">
    <property type="protein sequence ID" value="QKQ50658.1"/>
    <property type="molecule type" value="Genomic_DNA"/>
</dbReference>
<evidence type="ECO:0000256" key="2">
    <source>
        <dbReference type="ARBA" id="ARBA00022840"/>
    </source>
</evidence>
<dbReference type="Proteomes" id="UP000509782">
    <property type="component" value="Chromosome"/>
</dbReference>
<accession>A0A6N0JVR8</accession>
<evidence type="ECO:0000313" key="4">
    <source>
        <dbReference type="EMBL" id="QKQ50658.1"/>
    </source>
</evidence>
<feature type="domain" description="AMP-dependent synthetase/ligase" evidence="3">
    <location>
        <begin position="24"/>
        <end position="440"/>
    </location>
</feature>
<dbReference type="PANTHER" id="PTHR43272:SF33">
    <property type="entry name" value="AMP-BINDING DOMAIN-CONTAINING PROTEIN-RELATED"/>
    <property type="match status" value="1"/>
</dbReference>
<dbReference type="PROSITE" id="PS00455">
    <property type="entry name" value="AMP_BINDING"/>
    <property type="match status" value="1"/>
</dbReference>